<accession>A0A163XT25</accession>
<dbReference type="EMBL" id="LVYV01000045">
    <property type="protein sequence ID" value="KZD21326.1"/>
    <property type="molecule type" value="Genomic_DNA"/>
</dbReference>
<feature type="transmembrane region" description="Helical" evidence="1">
    <location>
        <begin position="105"/>
        <end position="125"/>
    </location>
</feature>
<evidence type="ECO:0000313" key="2">
    <source>
        <dbReference type="EMBL" id="KZD21326.1"/>
    </source>
</evidence>
<organism evidence="2 3">
    <name type="scientific">Tardiphaga robiniae</name>
    <dbReference type="NCBI Taxonomy" id="943830"/>
    <lineage>
        <taxon>Bacteria</taxon>
        <taxon>Pseudomonadati</taxon>
        <taxon>Pseudomonadota</taxon>
        <taxon>Alphaproteobacteria</taxon>
        <taxon>Hyphomicrobiales</taxon>
        <taxon>Nitrobacteraceae</taxon>
        <taxon>Tardiphaga</taxon>
    </lineage>
</organism>
<name>A0A163XT25_9BRAD</name>
<dbReference type="AlphaFoldDB" id="A0A163XT25"/>
<keyword evidence="3" id="KW-1185">Reference proteome</keyword>
<reference evidence="2 3" key="1">
    <citation type="submission" date="2016-03" db="EMBL/GenBank/DDBJ databases">
        <title>Microsymbionts genomes from the relict species Vavilovia formosa (Stev.) Fed.</title>
        <authorList>
            <person name="Kopat V."/>
            <person name="Chirak E."/>
            <person name="Kimeklis A."/>
            <person name="Andronov E."/>
        </authorList>
    </citation>
    <scope>NUCLEOTIDE SEQUENCE [LARGE SCALE GENOMIC DNA]</scope>
    <source>
        <strain evidence="2 3">Vaf07</strain>
    </source>
</reference>
<keyword evidence="1" id="KW-1133">Transmembrane helix</keyword>
<evidence type="ECO:0000313" key="3">
    <source>
        <dbReference type="Proteomes" id="UP000076574"/>
    </source>
</evidence>
<feature type="transmembrane region" description="Helical" evidence="1">
    <location>
        <begin position="54"/>
        <end position="74"/>
    </location>
</feature>
<dbReference type="STRING" id="943830.A4A58_13120"/>
<comment type="caution">
    <text evidence="2">The sequence shown here is derived from an EMBL/GenBank/DDBJ whole genome shotgun (WGS) entry which is preliminary data.</text>
</comment>
<keyword evidence="1" id="KW-0472">Membrane</keyword>
<gene>
    <name evidence="2" type="ORF">A4A58_13120</name>
</gene>
<protein>
    <submittedName>
        <fullName evidence="2">Uncharacterized protein</fullName>
    </submittedName>
</protein>
<keyword evidence="1" id="KW-0812">Transmembrane</keyword>
<dbReference type="Proteomes" id="UP000076574">
    <property type="component" value="Unassembled WGS sequence"/>
</dbReference>
<sequence>MMFYSWCVGYVISFGIFRMALSCIVRVWPKIRTISRERAQHSGINNEQQMRTPAIILPLSAAGTVISGLCYLIISTPNHFAKAAAIRANPNGDIFWLEDWEFNRMASLACAGVSLVIFVWSYIVLWKAQRDEQTPPRS</sequence>
<evidence type="ECO:0000256" key="1">
    <source>
        <dbReference type="SAM" id="Phobius"/>
    </source>
</evidence>
<feature type="transmembrane region" description="Helical" evidence="1">
    <location>
        <begin position="6"/>
        <end position="28"/>
    </location>
</feature>
<proteinExistence type="predicted"/>